<comment type="caution">
    <text evidence="1">The sequence shown here is derived from an EMBL/GenBank/DDBJ whole genome shotgun (WGS) entry which is preliminary data.</text>
</comment>
<evidence type="ECO:0000313" key="1">
    <source>
        <dbReference type="EMBL" id="RSN71267.1"/>
    </source>
</evidence>
<dbReference type="Proteomes" id="UP000277582">
    <property type="component" value="Unassembled WGS sequence"/>
</dbReference>
<sequence>MEEELRKAEIERVRREIRTVQKQVAYVLANYPKAREDDQYLYIMVLRIFYPQVAQYLKYIPFDILRQMPPFETVTRCRRKLWEKRLYLPENQAVLRKRRRREKAFRKVMPQE</sequence>
<proteinExistence type="predicted"/>
<dbReference type="AlphaFoldDB" id="A0A3R9RJW2"/>
<dbReference type="EMBL" id="RCOS01000177">
    <property type="protein sequence ID" value="RSN71267.1"/>
    <property type="molecule type" value="Genomic_DNA"/>
</dbReference>
<evidence type="ECO:0000313" key="2">
    <source>
        <dbReference type="Proteomes" id="UP000277582"/>
    </source>
</evidence>
<keyword evidence="2" id="KW-1185">Reference proteome</keyword>
<dbReference type="RefSeq" id="WP_125673017.1">
    <property type="nucleotide sequence ID" value="NZ_RCOS01000177.1"/>
</dbReference>
<organism evidence="1 2">
    <name type="scientific">Candidatus Methanodesulfokora washburnensis</name>
    <dbReference type="NCBI Taxonomy" id="2478471"/>
    <lineage>
        <taxon>Archaea</taxon>
        <taxon>Thermoproteota</taxon>
        <taxon>Candidatus Korarchaeia</taxon>
        <taxon>Candidatus Korarchaeia incertae sedis</taxon>
        <taxon>Candidatus Methanodesulfokora</taxon>
    </lineage>
</organism>
<protein>
    <submittedName>
        <fullName evidence="1">Uncharacterized protein</fullName>
    </submittedName>
</protein>
<gene>
    <name evidence="1" type="ORF">D6D85_16310</name>
</gene>
<accession>A0A3R9RJW2</accession>
<reference evidence="1 2" key="1">
    <citation type="submission" date="2018-10" db="EMBL/GenBank/DDBJ databases">
        <title>Co-occurring genomic capacity for anaerobic methane metabolism and dissimilatory sulfite reduction discovered in the Korarchaeota.</title>
        <authorList>
            <person name="Mckay L.J."/>
            <person name="Dlakic M."/>
            <person name="Fields M.W."/>
            <person name="Delmont T.O."/>
            <person name="Eren A.M."/>
            <person name="Jay Z.J."/>
            <person name="Klingelsmith K.B."/>
            <person name="Rusch D.B."/>
            <person name="Inskeep W.P."/>
        </authorList>
    </citation>
    <scope>NUCLEOTIDE SEQUENCE [LARGE SCALE GENOMIC DNA]</scope>
    <source>
        <strain evidence="1 2">MDKW</strain>
    </source>
</reference>
<name>A0A3R9RJW2_9CREN</name>